<dbReference type="EMBL" id="VSSS01000041">
    <property type="protein sequence ID" value="TYL91996.1"/>
    <property type="molecule type" value="Genomic_DNA"/>
</dbReference>
<feature type="transmembrane region" description="Helical" evidence="1">
    <location>
        <begin position="38"/>
        <end position="59"/>
    </location>
</feature>
<evidence type="ECO:0000313" key="3">
    <source>
        <dbReference type="Proteomes" id="UP000324758"/>
    </source>
</evidence>
<dbReference type="AlphaFoldDB" id="A0A5D3KKU1"/>
<sequence>MDYFAEDSAHVTNNFSLNEPAASDPEDRVTRKRWVKGVLAFYACLLLAGATAIGVYQGVTTSGGIEQHASLGTDVRSNH</sequence>
<keyword evidence="3" id="KW-1185">Reference proteome</keyword>
<name>A0A5D3KKU1_9BRAD</name>
<protein>
    <submittedName>
        <fullName evidence="2">Uncharacterized protein</fullName>
    </submittedName>
</protein>
<proteinExistence type="predicted"/>
<keyword evidence="1" id="KW-0812">Transmembrane</keyword>
<dbReference type="Proteomes" id="UP000324758">
    <property type="component" value="Unassembled WGS sequence"/>
</dbReference>
<accession>A0A5D3KKU1</accession>
<keyword evidence="1" id="KW-1133">Transmembrane helix</keyword>
<dbReference type="OrthoDB" id="8239708at2"/>
<reference evidence="2 3" key="1">
    <citation type="submission" date="2019-08" db="EMBL/GenBank/DDBJ databases">
        <title>Bradyrhizobium hipponensis sp. nov., a rhizobium isolated from a Lupinus angustifolius root nodule in Tunisia.</title>
        <authorList>
            <person name="Off K."/>
            <person name="Rejili M."/>
            <person name="Mars M."/>
            <person name="Brachmann A."/>
            <person name="Marin M."/>
        </authorList>
    </citation>
    <scope>NUCLEOTIDE SEQUENCE [LARGE SCALE GENOMIC DNA]</scope>
    <source>
        <strain evidence="2 3">CTAW71</strain>
    </source>
</reference>
<evidence type="ECO:0000256" key="1">
    <source>
        <dbReference type="SAM" id="Phobius"/>
    </source>
</evidence>
<keyword evidence="1" id="KW-0472">Membrane</keyword>
<evidence type="ECO:0000313" key="2">
    <source>
        <dbReference type="EMBL" id="TYL91996.1"/>
    </source>
</evidence>
<comment type="caution">
    <text evidence="2">The sequence shown here is derived from an EMBL/GenBank/DDBJ whole genome shotgun (WGS) entry which is preliminary data.</text>
</comment>
<dbReference type="RefSeq" id="WP_148775069.1">
    <property type="nucleotide sequence ID" value="NZ_VSSS01000041.1"/>
</dbReference>
<gene>
    <name evidence="2" type="ORF">FXB40_26445</name>
</gene>
<organism evidence="2 3">
    <name type="scientific">Bradyrhizobium rifense</name>
    <dbReference type="NCBI Taxonomy" id="515499"/>
    <lineage>
        <taxon>Bacteria</taxon>
        <taxon>Pseudomonadati</taxon>
        <taxon>Pseudomonadota</taxon>
        <taxon>Alphaproteobacteria</taxon>
        <taxon>Hyphomicrobiales</taxon>
        <taxon>Nitrobacteraceae</taxon>
        <taxon>Bradyrhizobium</taxon>
    </lineage>
</organism>